<dbReference type="Gene3D" id="2.40.30.170">
    <property type="match status" value="1"/>
</dbReference>
<feature type="coiled-coil region" evidence="3">
    <location>
        <begin position="126"/>
        <end position="191"/>
    </location>
</feature>
<dbReference type="NCBIfam" id="TIGR01730">
    <property type="entry name" value="RND_mfp"/>
    <property type="match status" value="1"/>
</dbReference>
<keyword evidence="3" id="KW-0175">Coiled coil</keyword>
<dbReference type="InterPro" id="IPR051909">
    <property type="entry name" value="MFP_Cation_Efflux"/>
</dbReference>
<dbReference type="Gene3D" id="2.40.420.20">
    <property type="match status" value="1"/>
</dbReference>
<proteinExistence type="inferred from homology"/>
<organism evidence="7 8">
    <name type="scientific">Ralstonia flaminis</name>
    <dbReference type="NCBI Taxonomy" id="3058597"/>
    <lineage>
        <taxon>Bacteria</taxon>
        <taxon>Pseudomonadati</taxon>
        <taxon>Pseudomonadota</taxon>
        <taxon>Betaproteobacteria</taxon>
        <taxon>Burkholderiales</taxon>
        <taxon>Burkholderiaceae</taxon>
        <taxon>Ralstonia</taxon>
    </lineage>
</organism>
<reference evidence="7 8" key="1">
    <citation type="submission" date="2023-07" db="EMBL/GenBank/DDBJ databases">
        <authorList>
            <person name="Peeters C."/>
        </authorList>
    </citation>
    <scope>NUCLEOTIDE SEQUENCE [LARGE SCALE GENOMIC DNA]</scope>
    <source>
        <strain evidence="7 8">LMG 18101</strain>
    </source>
</reference>
<dbReference type="SUPFAM" id="SSF111369">
    <property type="entry name" value="HlyD-like secretion proteins"/>
    <property type="match status" value="1"/>
</dbReference>
<sequence length="382" mass="40216">MQASSTSSKRLLYSAITLAVAGACLWGALSLHAKEPSAQAVVAVQHQDDRIVIPEASPLRRSLVVAAASEDAVSAAFVLPASVEADPGKLVKVLPPLSGRIVSLNKQLGDEVKAGDVLFTLDSADLAEATSTAAKAQAALVLAKKNLDRLADLDKADITPRRDLEQAQNDYAQAMSEAERANNKLAQLGAKGGGAKVSGGHILSVRSPISGRVVELNGATGGYWNDSNASVMTVADLSRVFVTANVQEKDLSKVYVGQAAAVKLDAYAEPLAAKVRYVGEMLDPDTRTVKVRMAFDNKDGHLKPGMFAQATLQGQPHTGVIVPMSALVQSGFNTRTFVEVAPWQFQARVVKTGAQVGDKIEILSGLKAGERVVTKDGVLLND</sequence>
<evidence type="ECO:0000256" key="2">
    <source>
        <dbReference type="ARBA" id="ARBA00022448"/>
    </source>
</evidence>
<evidence type="ECO:0000313" key="7">
    <source>
        <dbReference type="EMBL" id="CAJ0812460.1"/>
    </source>
</evidence>
<dbReference type="PANTHER" id="PTHR30097">
    <property type="entry name" value="CATION EFFLUX SYSTEM PROTEIN CUSB"/>
    <property type="match status" value="1"/>
</dbReference>
<dbReference type="Pfam" id="PF25975">
    <property type="entry name" value="CzcB_C"/>
    <property type="match status" value="1"/>
</dbReference>
<feature type="domain" description="CzcB-like C-terminal circularly permuted SH3-like" evidence="6">
    <location>
        <begin position="320"/>
        <end position="376"/>
    </location>
</feature>
<comment type="caution">
    <text evidence="7">The sequence shown here is derived from an EMBL/GenBank/DDBJ whole genome shotgun (WGS) entry which is preliminary data.</text>
</comment>
<dbReference type="InterPro" id="IPR058649">
    <property type="entry name" value="CzcB_C"/>
</dbReference>
<dbReference type="InterPro" id="IPR058792">
    <property type="entry name" value="Beta-barrel_RND_2"/>
</dbReference>
<feature type="domain" description="CusB-like beta-barrel" evidence="4">
    <location>
        <begin position="240"/>
        <end position="315"/>
    </location>
</feature>
<dbReference type="EMBL" id="CATZLL010000004">
    <property type="protein sequence ID" value="CAJ0812460.1"/>
    <property type="molecule type" value="Genomic_DNA"/>
</dbReference>
<evidence type="ECO:0000313" key="8">
    <source>
        <dbReference type="Proteomes" id="UP001189757"/>
    </source>
</evidence>
<keyword evidence="2" id="KW-0813">Transport</keyword>
<accession>A0ABN9JL99</accession>
<keyword evidence="8" id="KW-1185">Reference proteome</keyword>
<dbReference type="PANTHER" id="PTHR30097:SF4">
    <property type="entry name" value="SLR6042 PROTEIN"/>
    <property type="match status" value="1"/>
</dbReference>
<dbReference type="Pfam" id="PF25973">
    <property type="entry name" value="BSH_CzcB"/>
    <property type="match status" value="1"/>
</dbReference>
<comment type="similarity">
    <text evidence="1">Belongs to the membrane fusion protein (MFP) (TC 8.A.1) family.</text>
</comment>
<name>A0ABN9JL99_9RALS</name>
<dbReference type="InterPro" id="IPR006143">
    <property type="entry name" value="RND_pump_MFP"/>
</dbReference>
<evidence type="ECO:0000256" key="1">
    <source>
        <dbReference type="ARBA" id="ARBA00009477"/>
    </source>
</evidence>
<evidence type="ECO:0000259" key="4">
    <source>
        <dbReference type="Pfam" id="PF25954"/>
    </source>
</evidence>
<dbReference type="Gene3D" id="1.10.287.470">
    <property type="entry name" value="Helix hairpin bin"/>
    <property type="match status" value="1"/>
</dbReference>
<dbReference type="RefSeq" id="WP_316680737.1">
    <property type="nucleotide sequence ID" value="NZ_CATZLL010000004.1"/>
</dbReference>
<evidence type="ECO:0000256" key="3">
    <source>
        <dbReference type="SAM" id="Coils"/>
    </source>
</evidence>
<dbReference type="InterPro" id="IPR058647">
    <property type="entry name" value="BSH_CzcB-like"/>
</dbReference>
<feature type="domain" description="CzcB-like barrel-sandwich hybrid" evidence="5">
    <location>
        <begin position="90"/>
        <end position="236"/>
    </location>
</feature>
<dbReference type="Gene3D" id="2.40.50.100">
    <property type="match status" value="1"/>
</dbReference>
<protein>
    <submittedName>
        <fullName evidence="7">Cobalt-zinc-cadmium resistance protein CzcB</fullName>
    </submittedName>
</protein>
<evidence type="ECO:0000259" key="6">
    <source>
        <dbReference type="Pfam" id="PF25975"/>
    </source>
</evidence>
<dbReference type="Proteomes" id="UP001189757">
    <property type="component" value="Unassembled WGS sequence"/>
</dbReference>
<evidence type="ECO:0000259" key="5">
    <source>
        <dbReference type="Pfam" id="PF25973"/>
    </source>
</evidence>
<dbReference type="Pfam" id="PF25954">
    <property type="entry name" value="Beta-barrel_RND_2"/>
    <property type="match status" value="1"/>
</dbReference>
<gene>
    <name evidence="7" type="primary">czcB_1</name>
    <name evidence="7" type="ORF">LMG18101_01574</name>
</gene>